<dbReference type="RefSeq" id="WP_121198766.1">
    <property type="nucleotide sequence ID" value="NZ_RBKU01000001.1"/>
</dbReference>
<dbReference type="GO" id="GO:0046872">
    <property type="term" value="F:metal ion binding"/>
    <property type="evidence" value="ECO:0007669"/>
    <property type="project" value="UniProtKB-KW"/>
</dbReference>
<dbReference type="PANTHER" id="PTHR37302">
    <property type="entry name" value="SLR1116 PROTEIN"/>
    <property type="match status" value="1"/>
</dbReference>
<dbReference type="AlphaFoldDB" id="A0A495J2T5"/>
<feature type="binding site" evidence="3">
    <location>
        <position position="120"/>
    </location>
    <ligand>
        <name>a divalent metal cation</name>
        <dbReference type="ChEBI" id="CHEBI:60240"/>
    </ligand>
</feature>
<dbReference type="EMBL" id="RBKU01000001">
    <property type="protein sequence ID" value="RKR83247.1"/>
    <property type="molecule type" value="Genomic_DNA"/>
</dbReference>
<name>A0A495J2T5_9SPHI</name>
<organism evidence="4 5">
    <name type="scientific">Mucilaginibacter gracilis</name>
    <dbReference type="NCBI Taxonomy" id="423350"/>
    <lineage>
        <taxon>Bacteria</taxon>
        <taxon>Pseudomonadati</taxon>
        <taxon>Bacteroidota</taxon>
        <taxon>Sphingobacteriia</taxon>
        <taxon>Sphingobacteriales</taxon>
        <taxon>Sphingobacteriaceae</taxon>
        <taxon>Mucilaginibacter</taxon>
    </lineage>
</organism>
<dbReference type="PANTHER" id="PTHR37302:SF3">
    <property type="entry name" value="DAMAGE-INDUCIBLE PROTEIN DINB"/>
    <property type="match status" value="1"/>
</dbReference>
<reference evidence="4 5" key="1">
    <citation type="submission" date="2018-10" db="EMBL/GenBank/DDBJ databases">
        <title>Genomic Encyclopedia of Archaeal and Bacterial Type Strains, Phase II (KMG-II): from individual species to whole genera.</title>
        <authorList>
            <person name="Goeker M."/>
        </authorList>
    </citation>
    <scope>NUCLEOTIDE SEQUENCE [LARGE SCALE GENOMIC DNA]</scope>
    <source>
        <strain evidence="4 5">DSM 18602</strain>
    </source>
</reference>
<dbReference type="Proteomes" id="UP000268007">
    <property type="component" value="Unassembled WGS sequence"/>
</dbReference>
<evidence type="ECO:0000256" key="3">
    <source>
        <dbReference type="PIRSR" id="PIRSR607837-1"/>
    </source>
</evidence>
<feature type="binding site" evidence="3">
    <location>
        <position position="124"/>
    </location>
    <ligand>
        <name>a divalent metal cation</name>
        <dbReference type="ChEBI" id="CHEBI:60240"/>
    </ligand>
</feature>
<keyword evidence="5" id="KW-1185">Reference proteome</keyword>
<dbReference type="OrthoDB" id="9811413at2"/>
<evidence type="ECO:0000256" key="1">
    <source>
        <dbReference type="ARBA" id="ARBA00008635"/>
    </source>
</evidence>
<comment type="similarity">
    <text evidence="1">Belongs to the DinB family.</text>
</comment>
<accession>A0A495J2T5</accession>
<evidence type="ECO:0000313" key="4">
    <source>
        <dbReference type="EMBL" id="RKR83247.1"/>
    </source>
</evidence>
<dbReference type="Gene3D" id="1.20.120.450">
    <property type="entry name" value="dinb family like domain"/>
    <property type="match status" value="1"/>
</dbReference>
<dbReference type="InterPro" id="IPR034660">
    <property type="entry name" value="DinB/YfiT-like"/>
</dbReference>
<evidence type="ECO:0000313" key="5">
    <source>
        <dbReference type="Proteomes" id="UP000268007"/>
    </source>
</evidence>
<dbReference type="InterPro" id="IPR007837">
    <property type="entry name" value="DinB"/>
</dbReference>
<gene>
    <name evidence="4" type="ORF">BDD43_3451</name>
</gene>
<feature type="binding site" evidence="3">
    <location>
        <position position="39"/>
    </location>
    <ligand>
        <name>a divalent metal cation</name>
        <dbReference type="ChEBI" id="CHEBI:60240"/>
    </ligand>
</feature>
<evidence type="ECO:0000256" key="2">
    <source>
        <dbReference type="ARBA" id="ARBA00022723"/>
    </source>
</evidence>
<comment type="caution">
    <text evidence="4">The sequence shown here is derived from an EMBL/GenBank/DDBJ whole genome shotgun (WGS) entry which is preliminary data.</text>
</comment>
<protein>
    <submittedName>
        <fullName evidence="4">Putative damage-inducible protein DinB</fullName>
    </submittedName>
</protein>
<dbReference type="Pfam" id="PF05163">
    <property type="entry name" value="DinB"/>
    <property type="match status" value="1"/>
</dbReference>
<dbReference type="SUPFAM" id="SSF109854">
    <property type="entry name" value="DinB/YfiT-like putative metalloenzymes"/>
    <property type="match status" value="1"/>
</dbReference>
<keyword evidence="2 3" id="KW-0479">Metal-binding</keyword>
<sequence length="149" mass="17500">MHTYFKQLFQYDKWASKMLLDKFEKQFPQNERIYGLMSHLLSAQRNWLDRCLGIPQSAVLWGQRLPDEMRQDLENYNLAWIDFIESLHDADFAKPITYTTAAGITYTNTLTEIIAHVINHGTHHRGQILILMKEEGYVLPGIDLISYLR</sequence>
<proteinExistence type="inferred from homology"/>